<feature type="transmembrane region" description="Helical" evidence="4">
    <location>
        <begin position="369"/>
        <end position="389"/>
    </location>
</feature>
<keyword evidence="6" id="KW-1185">Reference proteome</keyword>
<keyword evidence="4" id="KW-1133">Transmembrane helix</keyword>
<feature type="repeat" description="TPR" evidence="3">
    <location>
        <begin position="145"/>
        <end position="178"/>
    </location>
</feature>
<reference evidence="5" key="1">
    <citation type="submission" date="2021-01" db="EMBL/GenBank/DDBJ databases">
        <title>Whole genome shotgun sequence of Actinoplanes ferrugineus NBRC 15555.</title>
        <authorList>
            <person name="Komaki H."/>
            <person name="Tamura T."/>
        </authorList>
    </citation>
    <scope>NUCLEOTIDE SEQUENCE</scope>
    <source>
        <strain evidence="5">NBRC 15555</strain>
    </source>
</reference>
<dbReference type="SMART" id="SM00028">
    <property type="entry name" value="TPR"/>
    <property type="match status" value="3"/>
</dbReference>
<feature type="transmembrane region" description="Helical" evidence="4">
    <location>
        <begin position="259"/>
        <end position="278"/>
    </location>
</feature>
<dbReference type="Proteomes" id="UP000598174">
    <property type="component" value="Unassembled WGS sequence"/>
</dbReference>
<name>A0A919MIT2_9ACTN</name>
<evidence type="ECO:0000256" key="1">
    <source>
        <dbReference type="ARBA" id="ARBA00022737"/>
    </source>
</evidence>
<keyword evidence="4" id="KW-0812">Transmembrane</keyword>
<dbReference type="PROSITE" id="PS50005">
    <property type="entry name" value="TPR"/>
    <property type="match status" value="1"/>
</dbReference>
<evidence type="ECO:0000313" key="5">
    <source>
        <dbReference type="EMBL" id="GIE16369.1"/>
    </source>
</evidence>
<evidence type="ECO:0008006" key="7">
    <source>
        <dbReference type="Google" id="ProtNLM"/>
    </source>
</evidence>
<dbReference type="Pfam" id="PF14559">
    <property type="entry name" value="TPR_19"/>
    <property type="match status" value="1"/>
</dbReference>
<dbReference type="RefSeq" id="WP_203822712.1">
    <property type="nucleotide sequence ID" value="NZ_BAAABP010000035.1"/>
</dbReference>
<gene>
    <name evidence="5" type="ORF">Afe05nite_82090</name>
</gene>
<organism evidence="5 6">
    <name type="scientific">Paractinoplanes ferrugineus</name>
    <dbReference type="NCBI Taxonomy" id="113564"/>
    <lineage>
        <taxon>Bacteria</taxon>
        <taxon>Bacillati</taxon>
        <taxon>Actinomycetota</taxon>
        <taxon>Actinomycetes</taxon>
        <taxon>Micromonosporales</taxon>
        <taxon>Micromonosporaceae</taxon>
        <taxon>Paractinoplanes</taxon>
    </lineage>
</organism>
<feature type="transmembrane region" description="Helical" evidence="4">
    <location>
        <begin position="320"/>
        <end position="336"/>
    </location>
</feature>
<dbReference type="EMBL" id="BOMM01000083">
    <property type="protein sequence ID" value="GIE16369.1"/>
    <property type="molecule type" value="Genomic_DNA"/>
</dbReference>
<sequence>MPTDYDELIEQAVHLCEVHREAEATALLSRVLAGDPNHTRAWLVLARARLLAGDPAEALSAAATAGRLRPDEPAAHALAGHALSGLGRHIEAAEAVRRSVALDPGEAEWHRSLAEVLIAGRPTGREKRSALDSARTAVALAPRRASTHVTHGSVLLAAGKIGPARAALRHALALDPQDAAAHHELARTGLHGRNHFAGGRLAEAADGFARTLRLDPHEQLARVHLDRTLELFVLRTAVLQLMLGYYVGRLNHQGFTGLARPLAVAGVLGPALYAFTFLRKLSPGVRAYLREMLAAPRLRLVLTLLVVGAAAMATARLTGLGLAASALAAVIVKFAADPPSRTAGAFAAAGAGLATILVVAVWLGGLDPAGAVLLGVPLVPAGYVLWKVVRWRQRVAARRTGAGPRHRRVRI</sequence>
<accession>A0A919MIT2</accession>
<dbReference type="Gene3D" id="1.25.40.10">
    <property type="entry name" value="Tetratricopeptide repeat domain"/>
    <property type="match status" value="2"/>
</dbReference>
<dbReference type="AlphaFoldDB" id="A0A919MIT2"/>
<keyword evidence="2 3" id="KW-0802">TPR repeat</keyword>
<evidence type="ECO:0000256" key="4">
    <source>
        <dbReference type="SAM" id="Phobius"/>
    </source>
</evidence>
<dbReference type="InterPro" id="IPR051012">
    <property type="entry name" value="CellSynth/LPSAsmb/PSIAsmb"/>
</dbReference>
<evidence type="ECO:0000313" key="6">
    <source>
        <dbReference type="Proteomes" id="UP000598174"/>
    </source>
</evidence>
<dbReference type="InterPro" id="IPR011990">
    <property type="entry name" value="TPR-like_helical_dom_sf"/>
</dbReference>
<evidence type="ECO:0000256" key="3">
    <source>
        <dbReference type="PROSITE-ProRule" id="PRU00339"/>
    </source>
</evidence>
<proteinExistence type="predicted"/>
<keyword evidence="4" id="KW-0472">Membrane</keyword>
<dbReference type="InterPro" id="IPR019734">
    <property type="entry name" value="TPR_rpt"/>
</dbReference>
<keyword evidence="1" id="KW-0677">Repeat</keyword>
<feature type="transmembrane region" description="Helical" evidence="4">
    <location>
        <begin position="298"/>
        <end position="314"/>
    </location>
</feature>
<protein>
    <recommendedName>
        <fullName evidence="7">Tetratricopeptide repeat protein</fullName>
    </recommendedName>
</protein>
<dbReference type="SUPFAM" id="SSF48452">
    <property type="entry name" value="TPR-like"/>
    <property type="match status" value="1"/>
</dbReference>
<comment type="caution">
    <text evidence="5">The sequence shown here is derived from an EMBL/GenBank/DDBJ whole genome shotgun (WGS) entry which is preliminary data.</text>
</comment>
<evidence type="ECO:0000256" key="2">
    <source>
        <dbReference type="ARBA" id="ARBA00022803"/>
    </source>
</evidence>
<dbReference type="PANTHER" id="PTHR45586:SF1">
    <property type="entry name" value="LIPOPOLYSACCHARIDE ASSEMBLY PROTEIN B"/>
    <property type="match status" value="1"/>
</dbReference>
<dbReference type="PANTHER" id="PTHR45586">
    <property type="entry name" value="TPR REPEAT-CONTAINING PROTEIN PA4667"/>
    <property type="match status" value="1"/>
</dbReference>
<feature type="transmembrane region" description="Helical" evidence="4">
    <location>
        <begin position="343"/>
        <end position="363"/>
    </location>
</feature>